<evidence type="ECO:0000256" key="1">
    <source>
        <dbReference type="ARBA" id="ARBA00022722"/>
    </source>
</evidence>
<dbReference type="InterPro" id="IPR006675">
    <property type="entry name" value="HDIG_dom"/>
</dbReference>
<dbReference type="InterPro" id="IPR006674">
    <property type="entry name" value="HD_domain"/>
</dbReference>
<dbReference type="Pfam" id="PF01966">
    <property type="entry name" value="HD"/>
    <property type="match status" value="1"/>
</dbReference>
<proteinExistence type="inferred from homology"/>
<organism evidence="9 10">
    <name type="scientific">Phytoplasma australiense</name>
    <dbReference type="NCBI Taxonomy" id="59748"/>
    <lineage>
        <taxon>Bacteria</taxon>
        <taxon>Bacillati</taxon>
        <taxon>Mycoplasmatota</taxon>
        <taxon>Mollicutes</taxon>
        <taxon>Acholeplasmatales</taxon>
        <taxon>Acholeplasmataceae</taxon>
        <taxon>Candidatus Phytoplasma</taxon>
        <taxon>16SrXII (Stolbur group)</taxon>
    </lineage>
</organism>
<dbReference type="STRING" id="59748.PA0640"/>
<dbReference type="PROSITE" id="PS51831">
    <property type="entry name" value="HD"/>
    <property type="match status" value="1"/>
</dbReference>
<keyword evidence="7" id="KW-0175">Coiled coil</keyword>
<dbReference type="GO" id="GO:0016787">
    <property type="term" value="F:hydrolase activity"/>
    <property type="evidence" value="ECO:0007669"/>
    <property type="project" value="UniProtKB-KW"/>
</dbReference>
<dbReference type="GO" id="GO:0003723">
    <property type="term" value="F:RNA binding"/>
    <property type="evidence" value="ECO:0007669"/>
    <property type="project" value="UniProtKB-UniRule"/>
</dbReference>
<dbReference type="InterPro" id="IPR017705">
    <property type="entry name" value="Ribonuclease_Y"/>
</dbReference>
<dbReference type="SUPFAM" id="SSF109604">
    <property type="entry name" value="HD-domain/PDEase-like"/>
    <property type="match status" value="1"/>
</dbReference>
<evidence type="ECO:0000256" key="7">
    <source>
        <dbReference type="SAM" id="Coils"/>
    </source>
</evidence>
<sequence length="522" mass="59688">MSCGFNTIFIPVVFFSLGISTGYLFYYFFNRKKIHQEQAKFKKQVQEKSEELETYGKEIVRNAKIEISALRNKMERDLHERTNIIVKLEEKNNRREELFNNRTENLNKREQYLDEELRKINYTKNKLEMQIKEQEIISQNQKNKLEQIASLNQEEAKKIIMEEVRNKTANEIFMYIKKEEEKAKLEVSKKAKMLLISTMQSYSSDITGEKNISVVDIPNEEMKGRIIGRQGRNIKALEVLTGVDLIIDESPLTVVLSSFNPVRREIAKKTLELLVLDGRIHPSRIEKALEQSTSEVNNFIKELGEEAVFMTKIGEVHPDLIQLLGKLHFRLSYTQNVLKHSLEVAFLAGKLAAELGEDEIIARRAGLFHDIGKALDHEMEGGHVEIGTALAYKYKEKKEVIDAIASHHEDQVADTTIGALVAIADTLSAARPGARKESIENYIQRLTKLESIANSIKGVAQSYAVQAGREIRVIVKPEAINDHFMSSIARTIKEQIEKDISYNGVIKVTVIRETRAIELARF</sequence>
<dbReference type="SMART" id="SM00471">
    <property type="entry name" value="HDc"/>
    <property type="match status" value="1"/>
</dbReference>
<keyword evidence="5" id="KW-1133">Transmembrane helix</keyword>
<evidence type="ECO:0000256" key="4">
    <source>
        <dbReference type="ARBA" id="ARBA00022884"/>
    </source>
</evidence>
<dbReference type="EC" id="3.1.-.-" evidence="5 6"/>
<dbReference type="NCBIfam" id="TIGR03319">
    <property type="entry name" value="RNase_Y"/>
    <property type="match status" value="1"/>
</dbReference>
<dbReference type="PROSITE" id="PS50084">
    <property type="entry name" value="KH_TYPE_1"/>
    <property type="match status" value="1"/>
</dbReference>
<dbReference type="InterPro" id="IPR036612">
    <property type="entry name" value="KH_dom_type_1_sf"/>
</dbReference>
<dbReference type="GO" id="GO:0005886">
    <property type="term" value="C:plasma membrane"/>
    <property type="evidence" value="ECO:0007669"/>
    <property type="project" value="UniProtKB-SubCell"/>
</dbReference>
<comment type="subcellular location">
    <subcellularLocation>
        <location evidence="5">Cell membrane</location>
        <topology evidence="5">Single-pass membrane protein</topology>
    </subcellularLocation>
</comment>
<dbReference type="Proteomes" id="UP000008323">
    <property type="component" value="Chromosome"/>
</dbReference>
<dbReference type="PANTHER" id="PTHR35795:SF1">
    <property type="entry name" value="BIS(5'-NUCLEOSYL)-TETRAPHOSPHATASE, SYMMETRICAL"/>
    <property type="match status" value="1"/>
</dbReference>
<dbReference type="Gene3D" id="3.30.1370.10">
    <property type="entry name" value="K Homology domain, type 1"/>
    <property type="match status" value="1"/>
</dbReference>
<keyword evidence="4 5" id="KW-0694">RNA-binding</keyword>
<evidence type="ECO:0000313" key="10">
    <source>
        <dbReference type="Proteomes" id="UP000008323"/>
    </source>
</evidence>
<comment type="similarity">
    <text evidence="5">Belongs to the RNase Y family.</text>
</comment>
<name>B1VAK1_PHYAS</name>
<comment type="function">
    <text evidence="5">Endoribonuclease that initiates mRNA decay.</text>
</comment>
<dbReference type="eggNOG" id="COG1418">
    <property type="taxonomic scope" value="Bacteria"/>
</dbReference>
<evidence type="ECO:0000256" key="5">
    <source>
        <dbReference type="HAMAP-Rule" id="MF_00335"/>
    </source>
</evidence>
<evidence type="ECO:0000259" key="8">
    <source>
        <dbReference type="PROSITE" id="PS51831"/>
    </source>
</evidence>
<evidence type="ECO:0000256" key="2">
    <source>
        <dbReference type="ARBA" id="ARBA00022759"/>
    </source>
</evidence>
<reference evidence="9 10" key="1">
    <citation type="journal article" date="2008" name="J. Bacteriol.">
        <title>Comparative genome analysis of 'Candidatus Phytoplasma australiense' (subgroup tuf-Australia I; rp-A) and 'Ca. Phytoplasma asteris' strains OY-M and AY-WB.</title>
        <authorList>
            <person name="Tran-Nguyen L.T."/>
            <person name="Kube M."/>
            <person name="Schneider B."/>
            <person name="Reinhardt R."/>
            <person name="Gibb K.S."/>
        </authorList>
    </citation>
    <scope>NUCLEOTIDE SEQUENCE [LARGE SCALE GENOMIC DNA]</scope>
</reference>
<dbReference type="PANTHER" id="PTHR35795">
    <property type="entry name" value="SLR1885 PROTEIN"/>
    <property type="match status" value="1"/>
</dbReference>
<dbReference type="HAMAP" id="MF_00335">
    <property type="entry name" value="RNase_Y"/>
    <property type="match status" value="1"/>
</dbReference>
<evidence type="ECO:0000313" key="9">
    <source>
        <dbReference type="EMBL" id="CAM11974.1"/>
    </source>
</evidence>
<dbReference type="Pfam" id="PF12072">
    <property type="entry name" value="RNase_Y_N"/>
    <property type="match status" value="1"/>
</dbReference>
<dbReference type="SMART" id="SM00322">
    <property type="entry name" value="KH"/>
    <property type="match status" value="1"/>
</dbReference>
<keyword evidence="5" id="KW-0812">Transmembrane</keyword>
<dbReference type="InterPro" id="IPR022711">
    <property type="entry name" value="RNase_Y_N"/>
</dbReference>
<dbReference type="CDD" id="cd00077">
    <property type="entry name" value="HDc"/>
    <property type="match status" value="1"/>
</dbReference>
<dbReference type="NCBIfam" id="TIGR00277">
    <property type="entry name" value="HDIG"/>
    <property type="match status" value="1"/>
</dbReference>
<feature type="coiled-coil region" evidence="7">
    <location>
        <begin position="60"/>
        <end position="91"/>
    </location>
</feature>
<accession>B1VAK1</accession>
<keyword evidence="3 5" id="KW-0378">Hydrolase</keyword>
<dbReference type="KEGG" id="pal:PA0640"/>
<dbReference type="EMBL" id="AM422018">
    <property type="protein sequence ID" value="CAM11974.1"/>
    <property type="molecule type" value="Genomic_DNA"/>
</dbReference>
<keyword evidence="1 5" id="KW-0540">Nuclease</keyword>
<keyword evidence="5" id="KW-0472">Membrane</keyword>
<evidence type="ECO:0000256" key="3">
    <source>
        <dbReference type="ARBA" id="ARBA00022801"/>
    </source>
</evidence>
<dbReference type="InterPro" id="IPR004087">
    <property type="entry name" value="KH_dom"/>
</dbReference>
<dbReference type="InterPro" id="IPR003607">
    <property type="entry name" value="HD/PDEase_dom"/>
</dbReference>
<gene>
    <name evidence="5" type="primary">rny</name>
    <name evidence="9" type="ordered locus">PA0640</name>
</gene>
<feature type="domain" description="HD" evidence="8">
    <location>
        <begin position="337"/>
        <end position="430"/>
    </location>
</feature>
<dbReference type="GO" id="GO:0004521">
    <property type="term" value="F:RNA endonuclease activity"/>
    <property type="evidence" value="ECO:0007669"/>
    <property type="project" value="UniProtKB-UniRule"/>
</dbReference>
<dbReference type="InterPro" id="IPR004088">
    <property type="entry name" value="KH_dom_type_1"/>
</dbReference>
<evidence type="ECO:0000256" key="6">
    <source>
        <dbReference type="NCBIfam" id="TIGR03319"/>
    </source>
</evidence>
<keyword evidence="2 5" id="KW-0255">Endonuclease</keyword>
<dbReference type="SUPFAM" id="SSF54791">
    <property type="entry name" value="Eukaryotic type KH-domain (KH-domain type I)"/>
    <property type="match status" value="1"/>
</dbReference>
<dbReference type="Pfam" id="PF00013">
    <property type="entry name" value="KH_1"/>
    <property type="match status" value="1"/>
</dbReference>
<dbReference type="CDD" id="cd22431">
    <property type="entry name" value="KH-I_RNaseY"/>
    <property type="match status" value="1"/>
</dbReference>
<protein>
    <recommendedName>
        <fullName evidence="5 6">Ribonuclease Y</fullName>
        <shortName evidence="5">RNase Y</shortName>
        <ecNumber evidence="5 6">3.1.-.-</ecNumber>
    </recommendedName>
</protein>
<dbReference type="GO" id="GO:0006402">
    <property type="term" value="P:mRNA catabolic process"/>
    <property type="evidence" value="ECO:0007669"/>
    <property type="project" value="UniProtKB-UniRule"/>
</dbReference>
<dbReference type="Gene3D" id="1.10.3210.10">
    <property type="entry name" value="Hypothetical protein af1432"/>
    <property type="match status" value="1"/>
</dbReference>
<dbReference type="AlphaFoldDB" id="B1VAK1"/>
<feature type="transmembrane region" description="Helical" evidence="5">
    <location>
        <begin position="6"/>
        <end position="29"/>
    </location>
</feature>
<dbReference type="InterPro" id="IPR051094">
    <property type="entry name" value="Diverse_Catalytic_Enzymes"/>
</dbReference>
<keyword evidence="5" id="KW-1003">Cell membrane</keyword>